<dbReference type="Proteomes" id="UP000222542">
    <property type="component" value="Unassembled WGS sequence"/>
</dbReference>
<accession>A0A2G2YNE9</accession>
<protein>
    <submittedName>
        <fullName evidence="1">Uncharacterized protein</fullName>
    </submittedName>
</protein>
<dbReference type="EMBL" id="AYRZ02000010">
    <property type="protein sequence ID" value="PHT71266.1"/>
    <property type="molecule type" value="Genomic_DNA"/>
</dbReference>
<comment type="caution">
    <text evidence="1">The sequence shown here is derived from an EMBL/GenBank/DDBJ whole genome shotgun (WGS) entry which is preliminary data.</text>
</comment>
<evidence type="ECO:0000313" key="2">
    <source>
        <dbReference type="Proteomes" id="UP000222542"/>
    </source>
</evidence>
<sequence length="71" mass="7572">MVLKGGVLRPLPEFSGVTTSPTKFDSASEANDIDLFRSQSSNLKSKRKVIDGVAEDLDLGLSLRMMVAACG</sequence>
<proteinExistence type="predicted"/>
<keyword evidence="2" id="KW-1185">Reference proteome</keyword>
<evidence type="ECO:0000313" key="1">
    <source>
        <dbReference type="EMBL" id="PHT71266.1"/>
    </source>
</evidence>
<name>A0A2G2YNE9_CAPAN</name>
<reference evidence="1 2" key="2">
    <citation type="journal article" date="2017" name="Genome Biol.">
        <title>New reference genome sequences of hot pepper reveal the massive evolution of plant disease-resistance genes by retroduplication.</title>
        <authorList>
            <person name="Kim S."/>
            <person name="Park J."/>
            <person name="Yeom S.I."/>
            <person name="Kim Y.M."/>
            <person name="Seo E."/>
            <person name="Kim K.T."/>
            <person name="Kim M.S."/>
            <person name="Lee J.M."/>
            <person name="Cheong K."/>
            <person name="Shin H.S."/>
            <person name="Kim S.B."/>
            <person name="Han K."/>
            <person name="Lee J."/>
            <person name="Park M."/>
            <person name="Lee H.A."/>
            <person name="Lee H.Y."/>
            <person name="Lee Y."/>
            <person name="Oh S."/>
            <person name="Lee J.H."/>
            <person name="Choi E."/>
            <person name="Choi E."/>
            <person name="Lee S.E."/>
            <person name="Jeon J."/>
            <person name="Kim H."/>
            <person name="Choi G."/>
            <person name="Song H."/>
            <person name="Lee J."/>
            <person name="Lee S.C."/>
            <person name="Kwon J.K."/>
            <person name="Lee H.Y."/>
            <person name="Koo N."/>
            <person name="Hong Y."/>
            <person name="Kim R.W."/>
            <person name="Kang W.H."/>
            <person name="Huh J.H."/>
            <person name="Kang B.C."/>
            <person name="Yang T.J."/>
            <person name="Lee Y.H."/>
            <person name="Bennetzen J.L."/>
            <person name="Choi D."/>
        </authorList>
    </citation>
    <scope>NUCLEOTIDE SEQUENCE [LARGE SCALE GENOMIC DNA]</scope>
    <source>
        <strain evidence="2">cv. CM334</strain>
    </source>
</reference>
<reference evidence="1 2" key="1">
    <citation type="journal article" date="2014" name="Nat. Genet.">
        <title>Genome sequence of the hot pepper provides insights into the evolution of pungency in Capsicum species.</title>
        <authorList>
            <person name="Kim S."/>
            <person name="Park M."/>
            <person name="Yeom S.I."/>
            <person name="Kim Y.M."/>
            <person name="Lee J.M."/>
            <person name="Lee H.A."/>
            <person name="Seo E."/>
            <person name="Choi J."/>
            <person name="Cheong K."/>
            <person name="Kim K.T."/>
            <person name="Jung K."/>
            <person name="Lee G.W."/>
            <person name="Oh S.K."/>
            <person name="Bae C."/>
            <person name="Kim S.B."/>
            <person name="Lee H.Y."/>
            <person name="Kim S.Y."/>
            <person name="Kim M.S."/>
            <person name="Kang B.C."/>
            <person name="Jo Y.D."/>
            <person name="Yang H.B."/>
            <person name="Jeong H.J."/>
            <person name="Kang W.H."/>
            <person name="Kwon J.K."/>
            <person name="Shin C."/>
            <person name="Lim J.Y."/>
            <person name="Park J.H."/>
            <person name="Huh J.H."/>
            <person name="Kim J.S."/>
            <person name="Kim B.D."/>
            <person name="Cohen O."/>
            <person name="Paran I."/>
            <person name="Suh M.C."/>
            <person name="Lee S.B."/>
            <person name="Kim Y.K."/>
            <person name="Shin Y."/>
            <person name="Noh S.J."/>
            <person name="Park J."/>
            <person name="Seo Y.S."/>
            <person name="Kwon S.Y."/>
            <person name="Kim H.A."/>
            <person name="Park J.M."/>
            <person name="Kim H.J."/>
            <person name="Choi S.B."/>
            <person name="Bosland P.W."/>
            <person name="Reeves G."/>
            <person name="Jo S.H."/>
            <person name="Lee B.W."/>
            <person name="Cho H.T."/>
            <person name="Choi H.S."/>
            <person name="Lee M.S."/>
            <person name="Yu Y."/>
            <person name="Do Choi Y."/>
            <person name="Park B.S."/>
            <person name="van Deynze A."/>
            <person name="Ashrafi H."/>
            <person name="Hill T."/>
            <person name="Kim W.T."/>
            <person name="Pai H.S."/>
            <person name="Ahn H.K."/>
            <person name="Yeam I."/>
            <person name="Giovannoni J.J."/>
            <person name="Rose J.K."/>
            <person name="Sorensen I."/>
            <person name="Lee S.J."/>
            <person name="Kim R.W."/>
            <person name="Choi I.Y."/>
            <person name="Choi B.S."/>
            <person name="Lim J.S."/>
            <person name="Lee Y.H."/>
            <person name="Choi D."/>
        </authorList>
    </citation>
    <scope>NUCLEOTIDE SEQUENCE [LARGE SCALE GENOMIC DNA]</scope>
    <source>
        <strain evidence="2">cv. CM334</strain>
    </source>
</reference>
<organism evidence="1 2">
    <name type="scientific">Capsicum annuum</name>
    <name type="common">Capsicum pepper</name>
    <dbReference type="NCBI Taxonomy" id="4072"/>
    <lineage>
        <taxon>Eukaryota</taxon>
        <taxon>Viridiplantae</taxon>
        <taxon>Streptophyta</taxon>
        <taxon>Embryophyta</taxon>
        <taxon>Tracheophyta</taxon>
        <taxon>Spermatophyta</taxon>
        <taxon>Magnoliopsida</taxon>
        <taxon>eudicotyledons</taxon>
        <taxon>Gunneridae</taxon>
        <taxon>Pentapetalae</taxon>
        <taxon>asterids</taxon>
        <taxon>lamiids</taxon>
        <taxon>Solanales</taxon>
        <taxon>Solanaceae</taxon>
        <taxon>Solanoideae</taxon>
        <taxon>Capsiceae</taxon>
        <taxon>Capsicum</taxon>
    </lineage>
</organism>
<dbReference type="Gramene" id="PHT71266">
    <property type="protein sequence ID" value="PHT71266"/>
    <property type="gene ID" value="T459_26370"/>
</dbReference>
<gene>
    <name evidence="1" type="ORF">T459_26370</name>
</gene>
<dbReference type="AlphaFoldDB" id="A0A2G2YNE9"/>